<evidence type="ECO:0000259" key="3">
    <source>
        <dbReference type="PROSITE" id="PS50924"/>
    </source>
</evidence>
<dbReference type="RefSeq" id="WP_110035699.1">
    <property type="nucleotide sequence ID" value="NZ_QGTL01000001.1"/>
</dbReference>
<keyword evidence="1" id="KW-1133">Transmembrane helix</keyword>
<dbReference type="PANTHER" id="PTHR35152">
    <property type="entry name" value="DOMAIN SIGNALLING PROTEIN, PUTATIVE (AFU_ORTHOLOGUE AFUA_5G11310)-RELATED"/>
    <property type="match status" value="1"/>
</dbReference>
<feature type="domain" description="MHYT" evidence="3">
    <location>
        <begin position="9"/>
        <end position="198"/>
    </location>
</feature>
<keyword evidence="5" id="KW-1185">Reference proteome</keyword>
<dbReference type="EMBL" id="QGTL01000001">
    <property type="protein sequence ID" value="PWV81119.1"/>
    <property type="molecule type" value="Genomic_DNA"/>
</dbReference>
<feature type="transmembrane region" description="Helical" evidence="1">
    <location>
        <begin position="45"/>
        <end position="68"/>
    </location>
</feature>
<reference evidence="4 5" key="1">
    <citation type="submission" date="2018-05" db="EMBL/GenBank/DDBJ databases">
        <title>Genomic Encyclopedia of Type Strains, Phase IV (KMG-IV): sequencing the most valuable type-strain genomes for metagenomic binning, comparative biology and taxonomic classification.</title>
        <authorList>
            <person name="Goeker M."/>
        </authorList>
    </citation>
    <scope>NUCLEOTIDE SEQUENCE [LARGE SCALE GENOMIC DNA]</scope>
    <source>
        <strain evidence="4 5">DSM 44717</strain>
    </source>
</reference>
<dbReference type="InterPro" id="IPR005330">
    <property type="entry name" value="MHYT_dom"/>
</dbReference>
<keyword evidence="1" id="KW-0472">Membrane</keyword>
<name>A0A317P0J8_9NOCA</name>
<feature type="compositionally biased region" description="Pro residues" evidence="2">
    <location>
        <begin position="260"/>
        <end position="283"/>
    </location>
</feature>
<feature type="transmembrane region" description="Helical" evidence="1">
    <location>
        <begin position="214"/>
        <end position="236"/>
    </location>
</feature>
<dbReference type="AlphaFoldDB" id="A0A317P0J8"/>
<keyword evidence="1" id="KW-0812">Transmembrane</keyword>
<dbReference type="PANTHER" id="PTHR35152:SF1">
    <property type="entry name" value="DOMAIN SIGNALLING PROTEIN, PUTATIVE (AFU_ORTHOLOGUE AFUA_5G11310)-RELATED"/>
    <property type="match status" value="1"/>
</dbReference>
<sequence length="322" mass="34096">MLDIYHFSYGWITPVLAYFMSVTGCLLGLQCAARGRNAVEGRVGWLIGAAIAIGGTGIWVMHFIAMLGFTIRGSEIRYDIPLTLFSAITAMVVVGIGLFMVNKPQPTLRSLLAGGTITGLGVGTMHYTGMYAMKSTATVSYDAGLVTLSLVIAVVASVVALWFTLRVKGFLATVGAAIIMGVAVTGMHYTGMAAMHAHANHHAAPPSGSGAMDLLAPLIGVSSIVTMLVLISVSLTEIENEEALPRMWLTSRHQPKPRTRPNPPAPQAVAPMPVPPPAPPLPAGQPTHGAPMPVPLPGERIEYRTEQLAYEGVGAWPRRIVD</sequence>
<feature type="transmembrane region" description="Helical" evidence="1">
    <location>
        <begin position="12"/>
        <end position="33"/>
    </location>
</feature>
<comment type="caution">
    <text evidence="4">The sequence shown here is derived from an EMBL/GenBank/DDBJ whole genome shotgun (WGS) entry which is preliminary data.</text>
</comment>
<gene>
    <name evidence="4" type="ORF">DFR69_101459</name>
</gene>
<feature type="transmembrane region" description="Helical" evidence="1">
    <location>
        <begin position="80"/>
        <end position="99"/>
    </location>
</feature>
<feature type="transmembrane region" description="Helical" evidence="1">
    <location>
        <begin position="170"/>
        <end position="194"/>
    </location>
</feature>
<dbReference type="Pfam" id="PF03707">
    <property type="entry name" value="MHYT"/>
    <property type="match status" value="2"/>
</dbReference>
<feature type="transmembrane region" description="Helical" evidence="1">
    <location>
        <begin position="111"/>
        <end position="133"/>
    </location>
</feature>
<feature type="transmembrane region" description="Helical" evidence="1">
    <location>
        <begin position="145"/>
        <end position="163"/>
    </location>
</feature>
<evidence type="ECO:0000256" key="2">
    <source>
        <dbReference type="SAM" id="MobiDB-lite"/>
    </source>
</evidence>
<dbReference type="PROSITE" id="PS50924">
    <property type="entry name" value="MHYT"/>
    <property type="match status" value="1"/>
</dbReference>
<accession>A0A317P0J8</accession>
<evidence type="ECO:0000313" key="4">
    <source>
        <dbReference type="EMBL" id="PWV81119.1"/>
    </source>
</evidence>
<evidence type="ECO:0000313" key="5">
    <source>
        <dbReference type="Proteomes" id="UP000246410"/>
    </source>
</evidence>
<protein>
    <submittedName>
        <fullName evidence="4">NO-binding membrane sensor protein with MHYT domain</fullName>
    </submittedName>
</protein>
<dbReference type="Proteomes" id="UP000246410">
    <property type="component" value="Unassembled WGS sequence"/>
</dbReference>
<feature type="region of interest" description="Disordered" evidence="2">
    <location>
        <begin position="249"/>
        <end position="297"/>
    </location>
</feature>
<proteinExistence type="predicted"/>
<evidence type="ECO:0000256" key="1">
    <source>
        <dbReference type="PROSITE-ProRule" id="PRU00244"/>
    </source>
</evidence>
<organism evidence="4 5">
    <name type="scientific">Nocardia neocaledoniensis</name>
    <dbReference type="NCBI Taxonomy" id="236511"/>
    <lineage>
        <taxon>Bacteria</taxon>
        <taxon>Bacillati</taxon>
        <taxon>Actinomycetota</taxon>
        <taxon>Actinomycetes</taxon>
        <taxon>Mycobacteriales</taxon>
        <taxon>Nocardiaceae</taxon>
        <taxon>Nocardia</taxon>
    </lineage>
</organism>
<dbReference type="GO" id="GO:0016020">
    <property type="term" value="C:membrane"/>
    <property type="evidence" value="ECO:0007669"/>
    <property type="project" value="UniProtKB-UniRule"/>
</dbReference>